<dbReference type="EMBL" id="CP012748">
    <property type="protein sequence ID" value="ALL70846.1"/>
    <property type="molecule type" value="Genomic_DNA"/>
</dbReference>
<sequence length="56" mass="6225">MNETKMTFSAMKISVTEIANQTGYRYSPRGAAARTDADDMRPIGTITAFFEIARYG</sequence>
<dbReference type="AlphaFoldDB" id="A0A0P0RPH5"/>
<name>A0A0P0RPH5_9BURK</name>
<geneLocation type="plasmid" evidence="2"/>
<organism evidence="1 2">
    <name type="scientific">Paraburkholderia caribensis MBA4</name>
    <dbReference type="NCBI Taxonomy" id="1323664"/>
    <lineage>
        <taxon>Bacteria</taxon>
        <taxon>Pseudomonadati</taxon>
        <taxon>Pseudomonadota</taxon>
        <taxon>Betaproteobacteria</taxon>
        <taxon>Burkholderiales</taxon>
        <taxon>Burkholderiaceae</taxon>
        <taxon>Paraburkholderia</taxon>
    </lineage>
</organism>
<dbReference type="Proteomes" id="UP000019146">
    <property type="component" value="Plasmid unnamed"/>
</dbReference>
<accession>A0A0P0RPH5</accession>
<evidence type="ECO:0000313" key="2">
    <source>
        <dbReference type="Proteomes" id="UP000019146"/>
    </source>
</evidence>
<reference evidence="1 2" key="1">
    <citation type="journal article" date="2014" name="Genome Announc.">
        <title>Draft Genome Sequence of the Haloacid-Degrading Burkholderia caribensis Strain MBA4.</title>
        <authorList>
            <person name="Pan Y."/>
            <person name="Kong K.F."/>
            <person name="Tsang J.S."/>
        </authorList>
    </citation>
    <scope>NUCLEOTIDE SEQUENCE [LARGE SCALE GENOMIC DNA]</scope>
    <source>
        <strain evidence="1 2">MBA4</strain>
        <plasmid evidence="2">Plasmid</plasmid>
    </source>
</reference>
<evidence type="ECO:0000313" key="1">
    <source>
        <dbReference type="EMBL" id="ALL70846.1"/>
    </source>
</evidence>
<dbReference type="RefSeq" id="WP_158511011.1">
    <property type="nucleotide sequence ID" value="NZ_CP012748.1"/>
</dbReference>
<gene>
    <name evidence="1" type="ORF">K788_0004189</name>
</gene>
<dbReference type="KEGG" id="bcai:K788_0004189"/>
<keyword evidence="1" id="KW-0614">Plasmid</keyword>
<proteinExistence type="predicted"/>
<protein>
    <submittedName>
        <fullName evidence="1">Uncharacterized protein</fullName>
    </submittedName>
</protein>
<dbReference type="GeneID" id="69975328"/>